<dbReference type="InterPro" id="IPR045794">
    <property type="entry name" value="Trypco1"/>
</dbReference>
<organism evidence="2 3">
    <name type="scientific">Streptomyces cadmiisoli</name>
    <dbReference type="NCBI Taxonomy" id="2184053"/>
    <lineage>
        <taxon>Bacteria</taxon>
        <taxon>Bacillati</taxon>
        <taxon>Actinomycetota</taxon>
        <taxon>Actinomycetes</taxon>
        <taxon>Kitasatosporales</taxon>
        <taxon>Streptomycetaceae</taxon>
        <taxon>Streptomyces</taxon>
        <taxon>Streptomyces aurantiacus group</taxon>
    </lineage>
</organism>
<dbReference type="RefSeq" id="WP_112438043.1">
    <property type="nucleotide sequence ID" value="NZ_CBDRHE010000044.1"/>
</dbReference>
<dbReference type="NCBIfam" id="NF041216">
    <property type="entry name" value="CU044_2847_fam"/>
    <property type="match status" value="1"/>
</dbReference>
<proteinExistence type="predicted"/>
<gene>
    <name evidence="2" type="ORF">DN051_04495</name>
</gene>
<protein>
    <recommendedName>
        <fullName evidence="1">Trypsin-co-occurring domain-containing protein</fullName>
    </recommendedName>
</protein>
<dbReference type="KEGG" id="scad:DN051_04495"/>
<dbReference type="Proteomes" id="UP000249616">
    <property type="component" value="Chromosome"/>
</dbReference>
<name>A0A2Z4ITB7_9ACTN</name>
<feature type="domain" description="Trypsin-co-occurring" evidence="1">
    <location>
        <begin position="5"/>
        <end position="96"/>
    </location>
</feature>
<evidence type="ECO:0000313" key="2">
    <source>
        <dbReference type="EMBL" id="AWW35997.1"/>
    </source>
</evidence>
<sequence length="106" mass="11081">MSRLIELSDGALVEVESQGGEIELVSAGLASRVDRAADQIGPLLERICRPIRAYLDDGGEASGAREAEVEIAIGFEGEGNAYLARAKSSAALVVRIRLEAARADGA</sequence>
<reference evidence="2 3" key="1">
    <citation type="journal article" date="2019" name="Int. J. Syst. Evol. Microbiol.">
        <title>Streptomyces cadmiisoli sp. nov., a novel actinomycete isolated from cadmium-contaminated soil.</title>
        <authorList>
            <person name="Li K."/>
            <person name="Tang X."/>
            <person name="Zhao J."/>
            <person name="Guo Y."/>
            <person name="Tang Y."/>
            <person name="Gao J."/>
        </authorList>
    </citation>
    <scope>NUCLEOTIDE SEQUENCE [LARGE SCALE GENOMIC DNA]</scope>
    <source>
        <strain evidence="2 3">ZFG47</strain>
    </source>
</reference>
<accession>A0A2Z4ITB7</accession>
<keyword evidence="3" id="KW-1185">Reference proteome</keyword>
<evidence type="ECO:0000313" key="3">
    <source>
        <dbReference type="Proteomes" id="UP000249616"/>
    </source>
</evidence>
<dbReference type="EMBL" id="CP030073">
    <property type="protein sequence ID" value="AWW35997.1"/>
    <property type="molecule type" value="Genomic_DNA"/>
</dbReference>
<evidence type="ECO:0000259" key="1">
    <source>
        <dbReference type="Pfam" id="PF19493"/>
    </source>
</evidence>
<dbReference type="Pfam" id="PF19493">
    <property type="entry name" value="Trypco1"/>
    <property type="match status" value="1"/>
</dbReference>
<dbReference type="AlphaFoldDB" id="A0A2Z4ITB7"/>